<dbReference type="CDD" id="cd14686">
    <property type="entry name" value="bZIP"/>
    <property type="match status" value="1"/>
</dbReference>
<proteinExistence type="predicted"/>
<feature type="chain" id="PRO_5047456061" evidence="4">
    <location>
        <begin position="34"/>
        <end position="697"/>
    </location>
</feature>
<name>A0ABU6F648_9ACTN</name>
<dbReference type="InterPro" id="IPR013783">
    <property type="entry name" value="Ig-like_fold"/>
</dbReference>
<keyword evidence="3" id="KW-1133">Transmembrane helix</keyword>
<sequence length="697" mass="75247">MNVRATMRRCVTGSAALVFAAAALFAGAPTASAHRDGCHRWHSCPSDTGSYVCGDLGYFSECGYSSLPGSGSDSGAGADDGQETGDYEPPEAPSASSPKAGAGGKVTVTAKAERGSRIEVREVDDPDFPEDGKRVAKATATGASQTVGFTADDGEHTYVLMAVDAADNSSDPSKEFTVDVDAEGPPLDDLEVGDPDGATGAVELSFITDLGTDYDIRVAGTSTRWRGTSEDGDFKESLWLPNGTHAITGSLRDKAGNVTKVGAEAVVDLKALTPKLEPAPDSHDEDTRFTITGPRAARGTLDVGTQKRKVTLDDKGHAEIALHLPDGSYLPKLALTDPFGRAATNEGPKTVVDTKPPKATVSYDKERARHQELVLTITGETGAAVHIEAPKALAGKFTLHDGRRTVRASVAPGDLYVTVSVTDAAGNTSQRTLTVHVADDWTMAQIVVALILLLLVLAVAVLIWLRRVRIAAWMRARRRARVAAAVERDIQRQAAQRAREEQRREQEALRAMQAYERELATWKAERNRLTARVDMARDMKAGRFTVAEWRWGKRRKGEEVLAVTATAKLVEVRQRQGHQYNERTDAGELVITNSRVFFVGSTKKRDWDYAKWLSHDHQAPGLTMILVSNRQKTSGVDYAGPDAERIRTAIEVGLSRHQGTWSALLDRLRGDVENHARLRPDRPEAPGGGVVLGKPVG</sequence>
<dbReference type="RefSeq" id="WP_326017572.1">
    <property type="nucleotide sequence ID" value="NZ_JAOZYC010000119.1"/>
</dbReference>
<keyword evidence="6" id="KW-1185">Reference proteome</keyword>
<organism evidence="5 6">
    <name type="scientific">Streptomyces endophyticus</name>
    <dbReference type="NCBI Taxonomy" id="714166"/>
    <lineage>
        <taxon>Bacteria</taxon>
        <taxon>Bacillati</taxon>
        <taxon>Actinomycetota</taxon>
        <taxon>Actinomycetes</taxon>
        <taxon>Kitasatosporales</taxon>
        <taxon>Streptomycetaceae</taxon>
        <taxon>Streptomyces</taxon>
    </lineage>
</organism>
<evidence type="ECO:0000256" key="4">
    <source>
        <dbReference type="SAM" id="SignalP"/>
    </source>
</evidence>
<feature type="compositionally biased region" description="Basic and acidic residues" evidence="2">
    <location>
        <begin position="111"/>
        <end position="123"/>
    </location>
</feature>
<accession>A0ABU6F648</accession>
<protein>
    <submittedName>
        <fullName evidence="5">BZIP transcription factor</fullName>
    </submittedName>
</protein>
<keyword evidence="3" id="KW-0812">Transmembrane</keyword>
<feature type="transmembrane region" description="Helical" evidence="3">
    <location>
        <begin position="441"/>
        <end position="465"/>
    </location>
</feature>
<keyword evidence="1" id="KW-0175">Coiled coil</keyword>
<feature type="signal peptide" evidence="4">
    <location>
        <begin position="1"/>
        <end position="33"/>
    </location>
</feature>
<evidence type="ECO:0000256" key="3">
    <source>
        <dbReference type="SAM" id="Phobius"/>
    </source>
</evidence>
<keyword evidence="4" id="KW-0732">Signal</keyword>
<reference evidence="5 6" key="1">
    <citation type="submission" date="2022-10" db="EMBL/GenBank/DDBJ databases">
        <authorList>
            <person name="Xie J."/>
            <person name="Shen N."/>
        </authorList>
    </citation>
    <scope>NUCLEOTIDE SEQUENCE [LARGE SCALE GENOMIC DNA]</scope>
    <source>
        <strain evidence="5 6">YIM65594</strain>
    </source>
</reference>
<feature type="coiled-coil region" evidence="1">
    <location>
        <begin position="483"/>
        <end position="532"/>
    </location>
</feature>
<comment type="caution">
    <text evidence="5">The sequence shown here is derived from an EMBL/GenBank/DDBJ whole genome shotgun (WGS) entry which is preliminary data.</text>
</comment>
<keyword evidence="3" id="KW-0472">Membrane</keyword>
<dbReference type="Proteomes" id="UP001354931">
    <property type="component" value="Unassembled WGS sequence"/>
</dbReference>
<feature type="region of interest" description="Disordered" evidence="2">
    <location>
        <begin position="70"/>
        <end position="133"/>
    </location>
</feature>
<feature type="compositionally biased region" description="Low complexity" evidence="2">
    <location>
        <begin position="70"/>
        <end position="79"/>
    </location>
</feature>
<dbReference type="Gene3D" id="2.60.40.10">
    <property type="entry name" value="Immunoglobulins"/>
    <property type="match status" value="1"/>
</dbReference>
<dbReference type="EMBL" id="JAOZYC010000119">
    <property type="protein sequence ID" value="MEB8339438.1"/>
    <property type="molecule type" value="Genomic_DNA"/>
</dbReference>
<gene>
    <name evidence="5" type="ORF">OKJ99_18250</name>
</gene>
<feature type="region of interest" description="Disordered" evidence="2">
    <location>
        <begin position="678"/>
        <end position="697"/>
    </location>
</feature>
<evidence type="ECO:0000256" key="1">
    <source>
        <dbReference type="SAM" id="Coils"/>
    </source>
</evidence>
<evidence type="ECO:0000313" key="5">
    <source>
        <dbReference type="EMBL" id="MEB8339438.1"/>
    </source>
</evidence>
<evidence type="ECO:0000313" key="6">
    <source>
        <dbReference type="Proteomes" id="UP001354931"/>
    </source>
</evidence>
<feature type="compositionally biased region" description="Gly residues" evidence="2">
    <location>
        <begin position="686"/>
        <end position="697"/>
    </location>
</feature>
<evidence type="ECO:0000256" key="2">
    <source>
        <dbReference type="SAM" id="MobiDB-lite"/>
    </source>
</evidence>
<feature type="compositionally biased region" description="Acidic residues" evidence="2">
    <location>
        <begin position="80"/>
        <end position="89"/>
    </location>
</feature>